<organism evidence="1 2">
    <name type="scientific">Faecalibacterium langellae</name>
    <dbReference type="NCBI Taxonomy" id="3435293"/>
    <lineage>
        <taxon>Bacteria</taxon>
        <taxon>Bacillati</taxon>
        <taxon>Bacillota</taxon>
        <taxon>Clostridia</taxon>
        <taxon>Eubacteriales</taxon>
        <taxon>Oscillospiraceae</taxon>
        <taxon>Faecalibacterium</taxon>
    </lineage>
</organism>
<name>A0ACC9CXL9_9FIRM</name>
<reference evidence="1 2" key="1">
    <citation type="journal article" date="2017" name="Front. Microbiol.">
        <title>New Insights into the Diversity of the Genus Faecalibacterium.</title>
        <authorList>
            <person name="Benevides L."/>
            <person name="Burman S."/>
            <person name="Martin R."/>
            <person name="Robert V."/>
            <person name="Thomas M."/>
            <person name="Miquel S."/>
            <person name="Chain F."/>
            <person name="Sokol H."/>
            <person name="Bermudez-Humaran L.G."/>
            <person name="Morrison M."/>
            <person name="Langella P."/>
            <person name="Azevedo V.A."/>
            <person name="Chatel J.M."/>
            <person name="Soares S."/>
        </authorList>
    </citation>
    <scope>NUCLEOTIDE SEQUENCE [LARGE SCALE GENOMIC DNA]</scope>
    <source>
        <strain evidence="2">CNCM I-4541</strain>
    </source>
</reference>
<gene>
    <name evidence="1" type="ORF">CGS49_11320</name>
</gene>
<protein>
    <submittedName>
        <fullName evidence="1">Uncharacterized protein</fullName>
    </submittedName>
</protein>
<sequence length="132" mass="14531">MDTAQLTLILSALTTIIALVSPSVTAFINNRAEYKRLSAKLFFASKMEAYKDFLSAAASASYPLTPEDFRKLTDASSRVLIFSNETVQNAVSKYFSALLSCPGNPSEKDVQKLIDSKADCLLAMQTDMRTFK</sequence>
<evidence type="ECO:0000313" key="1">
    <source>
        <dbReference type="EMBL" id="PDX60567.1"/>
    </source>
</evidence>
<evidence type="ECO:0000313" key="2">
    <source>
        <dbReference type="Proteomes" id="UP000220959"/>
    </source>
</evidence>
<keyword evidence="2" id="KW-1185">Reference proteome</keyword>
<proteinExistence type="predicted"/>
<accession>A0ACC9CXL9</accession>
<dbReference type="Proteomes" id="UP000220959">
    <property type="component" value="Unassembled WGS sequence"/>
</dbReference>
<dbReference type="EMBL" id="NMTR01000021">
    <property type="protein sequence ID" value="PDX60567.1"/>
    <property type="molecule type" value="Genomic_DNA"/>
</dbReference>
<comment type="caution">
    <text evidence="1">The sequence shown here is derived from an EMBL/GenBank/DDBJ whole genome shotgun (WGS) entry which is preliminary data.</text>
</comment>